<dbReference type="InterPro" id="IPR011009">
    <property type="entry name" value="Kinase-like_dom_sf"/>
</dbReference>
<comment type="catalytic activity">
    <reaction evidence="8">
        <text>L-seryl-[protein] + ATP = O-phospho-L-seryl-[protein] + ADP + H(+)</text>
        <dbReference type="Rhea" id="RHEA:17989"/>
        <dbReference type="Rhea" id="RHEA-COMP:9863"/>
        <dbReference type="Rhea" id="RHEA-COMP:11604"/>
        <dbReference type="ChEBI" id="CHEBI:15378"/>
        <dbReference type="ChEBI" id="CHEBI:29999"/>
        <dbReference type="ChEBI" id="CHEBI:30616"/>
        <dbReference type="ChEBI" id="CHEBI:83421"/>
        <dbReference type="ChEBI" id="CHEBI:456216"/>
        <dbReference type="EC" id="2.7.11.1"/>
    </reaction>
</comment>
<dbReference type="Proteomes" id="UP001439008">
    <property type="component" value="Unassembled WGS sequence"/>
</dbReference>
<dbReference type="InterPro" id="IPR008271">
    <property type="entry name" value="Ser/Thr_kinase_AS"/>
</dbReference>
<evidence type="ECO:0000256" key="7">
    <source>
        <dbReference type="ARBA" id="ARBA00047899"/>
    </source>
</evidence>
<sequence>MTIEWSPLDDYQIIQKIGRGRYSDVFQGINVKNNKFCAIKILKPVRKSKINREIKVLQNVSGGPNIVKLLDVCKDFSSETPSLIFEYLQNTDYHFLFKNFGDMEIRNYLFQLLKALDHTHKNGIVHRDVKPVNVIYEARTSEMRLVDWGLADFYFPGKEFNVRVSTRFFKAPELLMQYRHYHYSLDMWSLGCMMAGMKEPFFKGIDDDDQFSKIMRKFSQTELSQYIRRYDITPSKQIEQVLTRSTPTDWSRYVNKNNSRLVSTEALNLLKKMLVLDHSDRLFAHEAIEHPYFDPVRNHVARILD</sequence>
<evidence type="ECO:0000313" key="12">
    <source>
        <dbReference type="EMBL" id="MES1918871.1"/>
    </source>
</evidence>
<evidence type="ECO:0000313" key="13">
    <source>
        <dbReference type="Proteomes" id="UP001439008"/>
    </source>
</evidence>
<comment type="caution">
    <text evidence="12">The sequence shown here is derived from an EMBL/GenBank/DDBJ whole genome shotgun (WGS) entry which is preliminary data.</text>
</comment>
<dbReference type="SUPFAM" id="SSF56112">
    <property type="entry name" value="Protein kinase-like (PK-like)"/>
    <property type="match status" value="1"/>
</dbReference>
<dbReference type="CDD" id="cd14132">
    <property type="entry name" value="STKc_CK2_alpha"/>
    <property type="match status" value="1"/>
</dbReference>
<evidence type="ECO:0000256" key="1">
    <source>
        <dbReference type="ARBA" id="ARBA00012513"/>
    </source>
</evidence>
<evidence type="ECO:0000256" key="2">
    <source>
        <dbReference type="ARBA" id="ARBA00022527"/>
    </source>
</evidence>
<feature type="domain" description="Protein kinase" evidence="11">
    <location>
        <begin position="11"/>
        <end position="293"/>
    </location>
</feature>
<accession>A0ABV2AGS3</accession>
<comment type="similarity">
    <text evidence="10">Belongs to the protein kinase superfamily.</text>
</comment>
<dbReference type="PROSITE" id="PS50011">
    <property type="entry name" value="PROTEIN_KINASE_DOM"/>
    <property type="match status" value="1"/>
</dbReference>
<dbReference type="EMBL" id="JBDODL010000145">
    <property type="protein sequence ID" value="MES1918871.1"/>
    <property type="molecule type" value="Genomic_DNA"/>
</dbReference>
<dbReference type="InterPro" id="IPR017441">
    <property type="entry name" value="Protein_kinase_ATP_BS"/>
</dbReference>
<protein>
    <recommendedName>
        <fullName evidence="1">non-specific serine/threonine protein kinase</fullName>
        <ecNumber evidence="1">2.7.11.1</ecNumber>
    </recommendedName>
</protein>
<keyword evidence="5" id="KW-0418">Kinase</keyword>
<keyword evidence="2 10" id="KW-0723">Serine/threonine-protein kinase</keyword>
<keyword evidence="4 9" id="KW-0547">Nucleotide-binding</keyword>
<dbReference type="InterPro" id="IPR000719">
    <property type="entry name" value="Prot_kinase_dom"/>
</dbReference>
<comment type="catalytic activity">
    <reaction evidence="7">
        <text>L-threonyl-[protein] + ATP = O-phospho-L-threonyl-[protein] + ADP + H(+)</text>
        <dbReference type="Rhea" id="RHEA:46608"/>
        <dbReference type="Rhea" id="RHEA-COMP:11060"/>
        <dbReference type="Rhea" id="RHEA-COMP:11605"/>
        <dbReference type="ChEBI" id="CHEBI:15378"/>
        <dbReference type="ChEBI" id="CHEBI:30013"/>
        <dbReference type="ChEBI" id="CHEBI:30616"/>
        <dbReference type="ChEBI" id="CHEBI:61977"/>
        <dbReference type="ChEBI" id="CHEBI:456216"/>
        <dbReference type="EC" id="2.7.11.1"/>
    </reaction>
</comment>
<dbReference type="EC" id="2.7.11.1" evidence="1"/>
<keyword evidence="13" id="KW-1185">Reference proteome</keyword>
<evidence type="ECO:0000256" key="6">
    <source>
        <dbReference type="ARBA" id="ARBA00022840"/>
    </source>
</evidence>
<dbReference type="Gene3D" id="3.30.200.20">
    <property type="entry name" value="Phosphorylase Kinase, domain 1"/>
    <property type="match status" value="1"/>
</dbReference>
<dbReference type="PANTHER" id="PTHR24054:SF0">
    <property type="entry name" value="CASEIN KINASE II SUBUNIT ALPHA"/>
    <property type="match status" value="1"/>
</dbReference>
<keyword evidence="3" id="KW-0808">Transferase</keyword>
<dbReference type="SMART" id="SM00220">
    <property type="entry name" value="S_TKc"/>
    <property type="match status" value="1"/>
</dbReference>
<evidence type="ECO:0000256" key="3">
    <source>
        <dbReference type="ARBA" id="ARBA00022679"/>
    </source>
</evidence>
<evidence type="ECO:0000256" key="9">
    <source>
        <dbReference type="PROSITE-ProRule" id="PRU10141"/>
    </source>
</evidence>
<dbReference type="InterPro" id="IPR045216">
    <property type="entry name" value="CK2_alpha"/>
</dbReference>
<dbReference type="PANTHER" id="PTHR24054">
    <property type="entry name" value="CASEIN KINASE II SUBUNIT ALPHA"/>
    <property type="match status" value="1"/>
</dbReference>
<dbReference type="Gene3D" id="1.10.510.10">
    <property type="entry name" value="Transferase(Phosphotransferase) domain 1"/>
    <property type="match status" value="1"/>
</dbReference>
<organism evidence="12 13">
    <name type="scientific">Bonamia ostreae</name>
    <dbReference type="NCBI Taxonomy" id="126728"/>
    <lineage>
        <taxon>Eukaryota</taxon>
        <taxon>Sar</taxon>
        <taxon>Rhizaria</taxon>
        <taxon>Endomyxa</taxon>
        <taxon>Ascetosporea</taxon>
        <taxon>Haplosporida</taxon>
        <taxon>Bonamia</taxon>
    </lineage>
</organism>
<feature type="binding site" evidence="9">
    <location>
        <position position="40"/>
    </location>
    <ligand>
        <name>ATP</name>
        <dbReference type="ChEBI" id="CHEBI:30616"/>
    </ligand>
</feature>
<keyword evidence="6 9" id="KW-0067">ATP-binding</keyword>
<gene>
    <name evidence="12" type="ORF">MHBO_000766</name>
</gene>
<evidence type="ECO:0000256" key="4">
    <source>
        <dbReference type="ARBA" id="ARBA00022741"/>
    </source>
</evidence>
<name>A0ABV2AGS3_9EUKA</name>
<evidence type="ECO:0000256" key="5">
    <source>
        <dbReference type="ARBA" id="ARBA00022777"/>
    </source>
</evidence>
<evidence type="ECO:0000256" key="8">
    <source>
        <dbReference type="ARBA" id="ARBA00048679"/>
    </source>
</evidence>
<dbReference type="PROSITE" id="PS00107">
    <property type="entry name" value="PROTEIN_KINASE_ATP"/>
    <property type="match status" value="1"/>
</dbReference>
<proteinExistence type="inferred from homology"/>
<evidence type="ECO:0000256" key="10">
    <source>
        <dbReference type="RuleBase" id="RU000304"/>
    </source>
</evidence>
<reference evidence="12 13" key="1">
    <citation type="journal article" date="2024" name="BMC Biol.">
        <title>Comparative genomics of Ascetosporea gives new insight into the evolutionary basis for animal parasitism in Rhizaria.</title>
        <authorList>
            <person name="Hiltunen Thoren M."/>
            <person name="Onut-Brannstrom I."/>
            <person name="Alfjorden A."/>
            <person name="Peckova H."/>
            <person name="Swords F."/>
            <person name="Hooper C."/>
            <person name="Holzer A.S."/>
            <person name="Bass D."/>
            <person name="Burki F."/>
        </authorList>
    </citation>
    <scope>NUCLEOTIDE SEQUENCE [LARGE SCALE GENOMIC DNA]</scope>
    <source>
        <strain evidence="12">20-A016</strain>
    </source>
</reference>
<evidence type="ECO:0000259" key="11">
    <source>
        <dbReference type="PROSITE" id="PS50011"/>
    </source>
</evidence>
<dbReference type="PROSITE" id="PS00108">
    <property type="entry name" value="PROTEIN_KINASE_ST"/>
    <property type="match status" value="1"/>
</dbReference>
<dbReference type="Pfam" id="PF00069">
    <property type="entry name" value="Pkinase"/>
    <property type="match status" value="1"/>
</dbReference>